<name>A0A2N9ELH8_FAGSY</name>
<dbReference type="InterPro" id="IPR001810">
    <property type="entry name" value="F-box_dom"/>
</dbReference>
<dbReference type="NCBIfam" id="TIGR01640">
    <property type="entry name" value="F_box_assoc_1"/>
    <property type="match status" value="1"/>
</dbReference>
<dbReference type="InterPro" id="IPR017451">
    <property type="entry name" value="F-box-assoc_interact_dom"/>
</dbReference>
<evidence type="ECO:0000313" key="3">
    <source>
        <dbReference type="EMBL" id="SPC75682.1"/>
    </source>
</evidence>
<feature type="domain" description="F-box" evidence="2">
    <location>
        <begin position="1"/>
        <end position="45"/>
    </location>
</feature>
<accession>A0A2N9ELH8</accession>
<evidence type="ECO:0000259" key="2">
    <source>
        <dbReference type="PROSITE" id="PS50181"/>
    </source>
</evidence>
<feature type="region of interest" description="Disordered" evidence="1">
    <location>
        <begin position="77"/>
        <end position="96"/>
    </location>
</feature>
<dbReference type="AlphaFoldDB" id="A0A2N9ELH8"/>
<dbReference type="InterPro" id="IPR050796">
    <property type="entry name" value="SCF_F-box_component"/>
</dbReference>
<dbReference type="SUPFAM" id="SSF81383">
    <property type="entry name" value="F-box domain"/>
    <property type="match status" value="1"/>
</dbReference>
<dbReference type="CDD" id="cd22157">
    <property type="entry name" value="F-box_AtFBW1-like"/>
    <property type="match status" value="1"/>
</dbReference>
<protein>
    <recommendedName>
        <fullName evidence="2">F-box domain-containing protein</fullName>
    </recommendedName>
</protein>
<dbReference type="Gene3D" id="1.20.1280.50">
    <property type="match status" value="1"/>
</dbReference>
<dbReference type="PROSITE" id="PS50181">
    <property type="entry name" value="FBOX"/>
    <property type="match status" value="1"/>
</dbReference>
<evidence type="ECO:0000256" key="1">
    <source>
        <dbReference type="SAM" id="MobiDB-lite"/>
    </source>
</evidence>
<dbReference type="PANTHER" id="PTHR31672">
    <property type="entry name" value="BNACNNG10540D PROTEIN"/>
    <property type="match status" value="1"/>
</dbReference>
<proteinExistence type="predicted"/>
<dbReference type="Pfam" id="PF07734">
    <property type="entry name" value="FBA_1"/>
    <property type="match status" value="1"/>
</dbReference>
<reference evidence="3" key="1">
    <citation type="submission" date="2018-02" db="EMBL/GenBank/DDBJ databases">
        <authorList>
            <person name="Cohen D.B."/>
            <person name="Kent A.D."/>
        </authorList>
    </citation>
    <scope>NUCLEOTIDE SEQUENCE</scope>
</reference>
<dbReference type="SMART" id="SM00256">
    <property type="entry name" value="FBOX"/>
    <property type="match status" value="1"/>
</dbReference>
<dbReference type="InterPro" id="IPR006527">
    <property type="entry name" value="F-box-assoc_dom_typ1"/>
</dbReference>
<sequence>MSDYMPIEVMVEILSWLPVKSLIRFRCVSKTWFTLITTHDFISKHLNRALSNPQHPPHLLFRHFDENMKKETFTLHSSHDPLPRNHFSKHLSDTDRNLDRPSRRILKKKMKQRGFFAFPLDFIELHCPHKCFMNESELFFIVGSSNGLVCIVDDAPGKDYDIVPILWNPSIRKAIVLPSSGVKFPLSYLPMECLGFGYEPITDDYKLVRIVYLQDCPCHGSLETHPPLIQTYSLRTGVWSTIPYPGSRFNIVEQSLSVFVNGSVHWLAEIRDDEDDDDDDSICSVIFSFDIGNEVFHEMAVPKCFERGLDLNMSVAVIGGLLALVPCNSKVWTSDPCYSVWVMKEYGVAESWTKLFDIDVGVRLGRVLGFKKNGEVIMVTNAGKLLCYEPRSRTTSDPHIRSRTESFYLDTFMESLVLLNVKDGDLGRQANSSTASKGKGEYEEKGKIRYATFTLLY</sequence>
<dbReference type="InterPro" id="IPR036047">
    <property type="entry name" value="F-box-like_dom_sf"/>
</dbReference>
<organism evidence="3">
    <name type="scientific">Fagus sylvatica</name>
    <name type="common">Beechnut</name>
    <dbReference type="NCBI Taxonomy" id="28930"/>
    <lineage>
        <taxon>Eukaryota</taxon>
        <taxon>Viridiplantae</taxon>
        <taxon>Streptophyta</taxon>
        <taxon>Embryophyta</taxon>
        <taxon>Tracheophyta</taxon>
        <taxon>Spermatophyta</taxon>
        <taxon>Magnoliopsida</taxon>
        <taxon>eudicotyledons</taxon>
        <taxon>Gunneridae</taxon>
        <taxon>Pentapetalae</taxon>
        <taxon>rosids</taxon>
        <taxon>fabids</taxon>
        <taxon>Fagales</taxon>
        <taxon>Fagaceae</taxon>
        <taxon>Fagus</taxon>
    </lineage>
</organism>
<dbReference type="PANTHER" id="PTHR31672:SF10">
    <property type="entry name" value="F-BOX DOMAIN-CONTAINING PROTEIN"/>
    <property type="match status" value="1"/>
</dbReference>
<dbReference type="EMBL" id="OIVN01000174">
    <property type="protein sequence ID" value="SPC75682.1"/>
    <property type="molecule type" value="Genomic_DNA"/>
</dbReference>
<gene>
    <name evidence="3" type="ORF">FSB_LOCUS3564</name>
</gene>
<dbReference type="Pfam" id="PF00646">
    <property type="entry name" value="F-box"/>
    <property type="match status" value="1"/>
</dbReference>